<reference evidence="1" key="1">
    <citation type="submission" date="2014-11" db="EMBL/GenBank/DDBJ databases">
        <authorList>
            <person name="Amaro Gonzalez C."/>
        </authorList>
    </citation>
    <scope>NUCLEOTIDE SEQUENCE</scope>
</reference>
<accession>A0A0E9TER7</accession>
<reference evidence="1" key="2">
    <citation type="journal article" date="2015" name="Fish Shellfish Immunol.">
        <title>Early steps in the European eel (Anguilla anguilla)-Vibrio vulnificus interaction in the gills: Role of the RtxA13 toxin.</title>
        <authorList>
            <person name="Callol A."/>
            <person name="Pajuelo D."/>
            <person name="Ebbesson L."/>
            <person name="Teles M."/>
            <person name="MacKenzie S."/>
            <person name="Amaro C."/>
        </authorList>
    </citation>
    <scope>NUCLEOTIDE SEQUENCE</scope>
</reference>
<evidence type="ECO:0000313" key="1">
    <source>
        <dbReference type="EMBL" id="JAH52091.1"/>
    </source>
</evidence>
<organism evidence="1">
    <name type="scientific">Anguilla anguilla</name>
    <name type="common">European freshwater eel</name>
    <name type="synonym">Muraena anguilla</name>
    <dbReference type="NCBI Taxonomy" id="7936"/>
    <lineage>
        <taxon>Eukaryota</taxon>
        <taxon>Metazoa</taxon>
        <taxon>Chordata</taxon>
        <taxon>Craniata</taxon>
        <taxon>Vertebrata</taxon>
        <taxon>Euteleostomi</taxon>
        <taxon>Actinopterygii</taxon>
        <taxon>Neopterygii</taxon>
        <taxon>Teleostei</taxon>
        <taxon>Anguilliformes</taxon>
        <taxon>Anguillidae</taxon>
        <taxon>Anguilla</taxon>
    </lineage>
</organism>
<name>A0A0E9TER7_ANGAN</name>
<protein>
    <submittedName>
        <fullName evidence="1">Uncharacterized protein</fullName>
    </submittedName>
</protein>
<dbReference type="EMBL" id="GBXM01056486">
    <property type="protein sequence ID" value="JAH52091.1"/>
    <property type="molecule type" value="Transcribed_RNA"/>
</dbReference>
<sequence length="22" mass="2471">MLASCLERCAGRSRFTEDVINV</sequence>
<dbReference type="AlphaFoldDB" id="A0A0E9TER7"/>
<proteinExistence type="predicted"/>